<dbReference type="Proteomes" id="UP001501638">
    <property type="component" value="Unassembled WGS sequence"/>
</dbReference>
<feature type="compositionally biased region" description="Low complexity" evidence="3">
    <location>
        <begin position="14"/>
        <end position="36"/>
    </location>
</feature>
<dbReference type="InterPro" id="IPR002645">
    <property type="entry name" value="STAS_dom"/>
</dbReference>
<evidence type="ECO:0000256" key="1">
    <source>
        <dbReference type="ARBA" id="ARBA00009013"/>
    </source>
</evidence>
<evidence type="ECO:0000313" key="6">
    <source>
        <dbReference type="Proteomes" id="UP001501638"/>
    </source>
</evidence>
<dbReference type="InterPro" id="IPR036513">
    <property type="entry name" value="STAS_dom_sf"/>
</dbReference>
<dbReference type="PROSITE" id="PS50801">
    <property type="entry name" value="STAS"/>
    <property type="match status" value="1"/>
</dbReference>
<name>A0ABN3K4E2_9ACTN</name>
<dbReference type="Gene3D" id="3.30.750.24">
    <property type="entry name" value="STAS domain"/>
    <property type="match status" value="1"/>
</dbReference>
<organism evidence="5 6">
    <name type="scientific">Streptomyces macrosporus</name>
    <dbReference type="NCBI Taxonomy" id="44032"/>
    <lineage>
        <taxon>Bacteria</taxon>
        <taxon>Bacillati</taxon>
        <taxon>Actinomycetota</taxon>
        <taxon>Actinomycetes</taxon>
        <taxon>Kitasatosporales</taxon>
        <taxon>Streptomycetaceae</taxon>
        <taxon>Streptomyces</taxon>
    </lineage>
</organism>
<dbReference type="Pfam" id="PF01740">
    <property type="entry name" value="STAS"/>
    <property type="match status" value="1"/>
</dbReference>
<feature type="region of interest" description="Disordered" evidence="3">
    <location>
        <begin position="1"/>
        <end position="36"/>
    </location>
</feature>
<evidence type="ECO:0000256" key="3">
    <source>
        <dbReference type="SAM" id="MobiDB-lite"/>
    </source>
</evidence>
<protein>
    <recommendedName>
        <fullName evidence="2">Anti-sigma factor antagonist</fullName>
    </recommendedName>
</protein>
<reference evidence="5 6" key="1">
    <citation type="journal article" date="2019" name="Int. J. Syst. Evol. Microbiol.">
        <title>The Global Catalogue of Microorganisms (GCM) 10K type strain sequencing project: providing services to taxonomists for standard genome sequencing and annotation.</title>
        <authorList>
            <consortium name="The Broad Institute Genomics Platform"/>
            <consortium name="The Broad Institute Genome Sequencing Center for Infectious Disease"/>
            <person name="Wu L."/>
            <person name="Ma J."/>
        </authorList>
    </citation>
    <scope>NUCLEOTIDE SEQUENCE [LARGE SCALE GENOMIC DNA]</scope>
    <source>
        <strain evidence="5 6">JCM 6305</strain>
    </source>
</reference>
<dbReference type="EMBL" id="BAAASZ010000023">
    <property type="protein sequence ID" value="GAA2445941.1"/>
    <property type="molecule type" value="Genomic_DNA"/>
</dbReference>
<evidence type="ECO:0000256" key="2">
    <source>
        <dbReference type="RuleBase" id="RU003749"/>
    </source>
</evidence>
<comment type="similarity">
    <text evidence="1 2">Belongs to the anti-sigma-factor antagonist family.</text>
</comment>
<dbReference type="CDD" id="cd07043">
    <property type="entry name" value="STAS_anti-anti-sigma_factors"/>
    <property type="match status" value="1"/>
</dbReference>
<keyword evidence="6" id="KW-1185">Reference proteome</keyword>
<evidence type="ECO:0000313" key="5">
    <source>
        <dbReference type="EMBL" id="GAA2445941.1"/>
    </source>
</evidence>
<sequence length="139" mass="14671">MNRPPIPHPHESAGADASAGPSPLPSGPTLTLTSRTGPGHTVVTVEGPIDYHTSPQLLGHLQSKALQQTPLVVLDLSQVGFCDSSALGAFVEVFRRRSEAGLRLALVGLQADVRRVMELTRLVDVLPLHDTVADALAES</sequence>
<dbReference type="SUPFAM" id="SSF52091">
    <property type="entry name" value="SpoIIaa-like"/>
    <property type="match status" value="1"/>
</dbReference>
<dbReference type="PANTHER" id="PTHR33495:SF2">
    <property type="entry name" value="ANTI-SIGMA FACTOR ANTAGONIST TM_1081-RELATED"/>
    <property type="match status" value="1"/>
</dbReference>
<proteinExistence type="inferred from homology"/>
<dbReference type="PANTHER" id="PTHR33495">
    <property type="entry name" value="ANTI-SIGMA FACTOR ANTAGONIST TM_1081-RELATED-RELATED"/>
    <property type="match status" value="1"/>
</dbReference>
<feature type="domain" description="STAS" evidence="4">
    <location>
        <begin position="30"/>
        <end position="139"/>
    </location>
</feature>
<comment type="caution">
    <text evidence="5">The sequence shown here is derived from an EMBL/GenBank/DDBJ whole genome shotgun (WGS) entry which is preliminary data.</text>
</comment>
<gene>
    <name evidence="5" type="ORF">GCM10010405_31690</name>
</gene>
<accession>A0ABN3K4E2</accession>
<evidence type="ECO:0000259" key="4">
    <source>
        <dbReference type="PROSITE" id="PS50801"/>
    </source>
</evidence>
<dbReference type="InterPro" id="IPR003658">
    <property type="entry name" value="Anti-sigma_ant"/>
</dbReference>
<dbReference type="RefSeq" id="WP_344323273.1">
    <property type="nucleotide sequence ID" value="NZ_BAAASZ010000023.1"/>
</dbReference>
<dbReference type="NCBIfam" id="TIGR00377">
    <property type="entry name" value="ant_ant_sig"/>
    <property type="match status" value="1"/>
</dbReference>